<keyword evidence="2" id="KW-1185">Reference proteome</keyword>
<protein>
    <submittedName>
        <fullName evidence="1">Uncharacterized protein</fullName>
    </submittedName>
</protein>
<proteinExistence type="predicted"/>
<dbReference type="AlphaFoldDB" id="A0A8E2AJP8"/>
<organism evidence="1 2">
    <name type="scientific">Obba rivulosa</name>
    <dbReference type="NCBI Taxonomy" id="1052685"/>
    <lineage>
        <taxon>Eukaryota</taxon>
        <taxon>Fungi</taxon>
        <taxon>Dikarya</taxon>
        <taxon>Basidiomycota</taxon>
        <taxon>Agaricomycotina</taxon>
        <taxon>Agaricomycetes</taxon>
        <taxon>Polyporales</taxon>
        <taxon>Gelatoporiaceae</taxon>
        <taxon>Obba</taxon>
    </lineage>
</organism>
<reference evidence="1 2" key="1">
    <citation type="submission" date="2016-07" db="EMBL/GenBank/DDBJ databases">
        <title>Draft genome of the white-rot fungus Obba rivulosa 3A-2.</title>
        <authorList>
            <consortium name="DOE Joint Genome Institute"/>
            <person name="Miettinen O."/>
            <person name="Riley R."/>
            <person name="Acob R."/>
            <person name="Barry K."/>
            <person name="Cullen D."/>
            <person name="De Vries R."/>
            <person name="Hainaut M."/>
            <person name="Hatakka A."/>
            <person name="Henrissat B."/>
            <person name="Hilden K."/>
            <person name="Kuo R."/>
            <person name="Labutti K."/>
            <person name="Lipzen A."/>
            <person name="Makela M.R."/>
            <person name="Sandor L."/>
            <person name="Spatafora J.W."/>
            <person name="Grigoriev I.V."/>
            <person name="Hibbett D.S."/>
        </authorList>
    </citation>
    <scope>NUCLEOTIDE SEQUENCE [LARGE SCALE GENOMIC DNA]</scope>
    <source>
        <strain evidence="1 2">3A-2</strain>
    </source>
</reference>
<gene>
    <name evidence="1" type="ORF">OBBRIDRAFT_798149</name>
</gene>
<evidence type="ECO:0000313" key="1">
    <source>
        <dbReference type="EMBL" id="OCH85463.1"/>
    </source>
</evidence>
<name>A0A8E2AJP8_9APHY</name>
<sequence length="53" mass="5946">MFGQTDVLEVLANEKDMKETVPLPPASWFTHHRCVGSASEDGILSSRVRYIPE</sequence>
<accession>A0A8E2AJP8</accession>
<evidence type="ECO:0000313" key="2">
    <source>
        <dbReference type="Proteomes" id="UP000250043"/>
    </source>
</evidence>
<dbReference type="EMBL" id="KV722582">
    <property type="protein sequence ID" value="OCH85463.1"/>
    <property type="molecule type" value="Genomic_DNA"/>
</dbReference>
<dbReference type="Proteomes" id="UP000250043">
    <property type="component" value="Unassembled WGS sequence"/>
</dbReference>